<evidence type="ECO:0000313" key="1">
    <source>
        <dbReference type="EMBL" id="UYP43900.1"/>
    </source>
</evidence>
<organism evidence="1 2">
    <name type="scientific">Candidatus Lokiarchaeum ossiferum</name>
    <dbReference type="NCBI Taxonomy" id="2951803"/>
    <lineage>
        <taxon>Archaea</taxon>
        <taxon>Promethearchaeati</taxon>
        <taxon>Promethearchaeota</taxon>
        <taxon>Promethearchaeia</taxon>
        <taxon>Promethearchaeales</taxon>
        <taxon>Promethearchaeaceae</taxon>
        <taxon>Candidatus Lokiarchaeum</taxon>
    </lineage>
</organism>
<proteinExistence type="predicted"/>
<gene>
    <name evidence="1" type="ORF">NEF87_000185</name>
</gene>
<name>A0ABY6HK56_9ARCH</name>
<accession>A0ABY6HK56</accession>
<keyword evidence="2" id="KW-1185">Reference proteome</keyword>
<dbReference type="Proteomes" id="UP001208689">
    <property type="component" value="Chromosome"/>
</dbReference>
<evidence type="ECO:0000313" key="2">
    <source>
        <dbReference type="Proteomes" id="UP001208689"/>
    </source>
</evidence>
<protein>
    <submittedName>
        <fullName evidence="1">Uncharacterized protein</fullName>
    </submittedName>
</protein>
<reference evidence="1" key="1">
    <citation type="submission" date="2022-09" db="EMBL/GenBank/DDBJ databases">
        <title>Actin cytoskeleton and complex cell architecture in an #Asgard archaeon.</title>
        <authorList>
            <person name="Ponce Toledo R.I."/>
            <person name="Schleper C."/>
            <person name="Rodrigues Oliveira T."/>
            <person name="Wollweber F."/>
            <person name="Xu J."/>
            <person name="Rittmann S."/>
            <person name="Klingl A."/>
            <person name="Pilhofer M."/>
        </authorList>
    </citation>
    <scope>NUCLEOTIDE SEQUENCE</scope>
    <source>
        <strain evidence="1">B-35</strain>
    </source>
</reference>
<sequence>MRCLKITAESQNLASKFFKSKEYFPIEINFGDKEKIRITKRPRKTTTEIVDVYANTIHIGMFVGIEKVGSELRFGPAGINKSHSYRGILDFTFIKLLEYFGLDELKSISIDVPEDTEFKQFLISLGFLTKINRMILELDEKKTAEMFKLLTVKPVAIKSQVGQIETIIRSNDTTANDDKIFAMVDTIVEKIKNMDPLGKEFWDNRKIAQINYYLSTAVLFPDKLEQDEFLDGTIKTIIGSLDTFNREPYMEELLIALEGGKPFSMDYIQSIIVQLRELVPNAIKELNKDEMRKWVQEMLPTWIINDKIEVETRNKIISDAQLVPTDFGSSIKENMKSIITDIMNHYNGTKIFYGVNNRL</sequence>
<dbReference type="EMBL" id="CP104013">
    <property type="protein sequence ID" value="UYP43900.1"/>
    <property type="molecule type" value="Genomic_DNA"/>
</dbReference>